<gene>
    <name evidence="2" type="ORF">DFR24_3177</name>
</gene>
<evidence type="ECO:0000313" key="3">
    <source>
        <dbReference type="Proteomes" id="UP000295341"/>
    </source>
</evidence>
<organism evidence="2 3">
    <name type="scientific">Panacagrimonas perspica</name>
    <dbReference type="NCBI Taxonomy" id="381431"/>
    <lineage>
        <taxon>Bacteria</taxon>
        <taxon>Pseudomonadati</taxon>
        <taxon>Pseudomonadota</taxon>
        <taxon>Gammaproteobacteria</taxon>
        <taxon>Nevskiales</taxon>
        <taxon>Nevskiaceae</taxon>
        <taxon>Panacagrimonas</taxon>
    </lineage>
</organism>
<dbReference type="Gene3D" id="3.40.30.10">
    <property type="entry name" value="Glutaredoxin"/>
    <property type="match status" value="1"/>
</dbReference>
<comment type="caution">
    <text evidence="2">The sequence shown here is derived from an EMBL/GenBank/DDBJ whole genome shotgun (WGS) entry which is preliminary data.</text>
</comment>
<proteinExistence type="predicted"/>
<dbReference type="Gene3D" id="1.20.1050.10">
    <property type="match status" value="1"/>
</dbReference>
<dbReference type="PROSITE" id="PS50404">
    <property type="entry name" value="GST_NTER"/>
    <property type="match status" value="1"/>
</dbReference>
<dbReference type="SUPFAM" id="SSF47616">
    <property type="entry name" value="GST C-terminal domain-like"/>
    <property type="match status" value="1"/>
</dbReference>
<name>A0A4R7P505_9GAMM</name>
<evidence type="ECO:0000313" key="2">
    <source>
        <dbReference type="EMBL" id="TDU28797.1"/>
    </source>
</evidence>
<evidence type="ECO:0000259" key="1">
    <source>
        <dbReference type="PROSITE" id="PS50404"/>
    </source>
</evidence>
<dbReference type="CDD" id="cd00299">
    <property type="entry name" value="GST_C_family"/>
    <property type="match status" value="1"/>
</dbReference>
<protein>
    <submittedName>
        <fullName evidence="2">Glutathione S-transferase</fullName>
    </submittedName>
</protein>
<dbReference type="EMBL" id="SOBT01000009">
    <property type="protein sequence ID" value="TDU28797.1"/>
    <property type="molecule type" value="Genomic_DNA"/>
</dbReference>
<dbReference type="CDD" id="cd00570">
    <property type="entry name" value="GST_N_family"/>
    <property type="match status" value="1"/>
</dbReference>
<dbReference type="InterPro" id="IPR004045">
    <property type="entry name" value="Glutathione_S-Trfase_N"/>
</dbReference>
<dbReference type="Pfam" id="PF13417">
    <property type="entry name" value="GST_N_3"/>
    <property type="match status" value="1"/>
</dbReference>
<reference evidence="2 3" key="1">
    <citation type="submission" date="2019-03" db="EMBL/GenBank/DDBJ databases">
        <title>Genomic Encyclopedia of Type Strains, Phase IV (KMG-IV): sequencing the most valuable type-strain genomes for metagenomic binning, comparative biology and taxonomic classification.</title>
        <authorList>
            <person name="Goeker M."/>
        </authorList>
    </citation>
    <scope>NUCLEOTIDE SEQUENCE [LARGE SCALE GENOMIC DNA]</scope>
    <source>
        <strain evidence="2 3">DSM 26377</strain>
    </source>
</reference>
<dbReference type="RefSeq" id="WP_162851244.1">
    <property type="nucleotide sequence ID" value="NZ_MWIN01000018.1"/>
</dbReference>
<accession>A0A4R7P505</accession>
<dbReference type="SUPFAM" id="SSF52833">
    <property type="entry name" value="Thioredoxin-like"/>
    <property type="match status" value="1"/>
</dbReference>
<dbReference type="InterPro" id="IPR036249">
    <property type="entry name" value="Thioredoxin-like_sf"/>
</dbReference>
<sequence>MRLITIPMSHYCEKARWGLAHAGLEYLEQPHLQVFHYLAVRRHARGGKVPVLVADTEVIEDSTAILQFLDHHYVPERRRLYPDAQRNEIEELEERFDTMLGVETRRWVYFRWIDEPTRDVLRVAAQGTPWWERLLAPLLFPLMRRFLAMRLRATRQNVEAGLLIISTIFDEVGALLADGRPYLMGAEFTAADLTFACMAAPVLLPPEYGVLLPTLEEAPIEARIEVERFRLHPAGQFVLRLYQQRRAEMGI</sequence>
<keyword evidence="3" id="KW-1185">Reference proteome</keyword>
<dbReference type="Proteomes" id="UP000295341">
    <property type="component" value="Unassembled WGS sequence"/>
</dbReference>
<keyword evidence="2" id="KW-0808">Transferase</keyword>
<feature type="domain" description="GST N-terminal" evidence="1">
    <location>
        <begin position="1"/>
        <end position="77"/>
    </location>
</feature>
<dbReference type="Pfam" id="PF13410">
    <property type="entry name" value="GST_C_2"/>
    <property type="match status" value="1"/>
</dbReference>
<dbReference type="GO" id="GO:0016740">
    <property type="term" value="F:transferase activity"/>
    <property type="evidence" value="ECO:0007669"/>
    <property type="project" value="UniProtKB-KW"/>
</dbReference>
<dbReference type="InterPro" id="IPR036282">
    <property type="entry name" value="Glutathione-S-Trfase_C_sf"/>
</dbReference>
<dbReference type="AlphaFoldDB" id="A0A4R7P505"/>